<evidence type="ECO:0000256" key="7">
    <source>
        <dbReference type="RuleBase" id="RU003960"/>
    </source>
</evidence>
<keyword evidence="6" id="KW-0949">S-adenosyl-L-methionine</keyword>
<dbReference type="Proteomes" id="UP000199476">
    <property type="component" value="Unassembled WGS sequence"/>
</dbReference>
<dbReference type="InterPro" id="IPR014776">
    <property type="entry name" value="4pyrrole_Mease_sub2"/>
</dbReference>
<evidence type="ECO:0000256" key="4">
    <source>
        <dbReference type="ARBA" id="ARBA00022603"/>
    </source>
</evidence>
<dbReference type="GO" id="GO:0009236">
    <property type="term" value="P:cobalamin biosynthetic process"/>
    <property type="evidence" value="ECO:0007669"/>
    <property type="project" value="UniProtKB-UniPathway"/>
</dbReference>
<comment type="pathway">
    <text evidence="1">Cofactor biosynthesis; adenosylcobalamin biosynthesis.</text>
</comment>
<dbReference type="InterPro" id="IPR003043">
    <property type="entry name" value="Uropor_MeTrfase_CS"/>
</dbReference>
<keyword evidence="10" id="KW-1185">Reference proteome</keyword>
<reference evidence="10" key="1">
    <citation type="submission" date="2016-10" db="EMBL/GenBank/DDBJ databases">
        <authorList>
            <person name="Varghese N."/>
            <person name="Submissions S."/>
        </authorList>
    </citation>
    <scope>NUCLEOTIDE SEQUENCE [LARGE SCALE GENOMIC DNA]</scope>
    <source>
        <strain evidence="10">SLAS-1</strain>
    </source>
</reference>
<dbReference type="Gene3D" id="3.30.950.10">
    <property type="entry name" value="Methyltransferase, Cobalt-precorrin-4 Transmethylase, Domain 2"/>
    <property type="match status" value="1"/>
</dbReference>
<dbReference type="InterPro" id="IPR000878">
    <property type="entry name" value="4pyrrol_Mease"/>
</dbReference>
<dbReference type="RefSeq" id="WP_089760736.1">
    <property type="nucleotide sequence ID" value="NZ_FNGO01000015.1"/>
</dbReference>
<accession>A0A1G9Q2G4</accession>
<keyword evidence="3" id="KW-0169">Cobalamin biosynthesis</keyword>
<dbReference type="SUPFAM" id="SSF53790">
    <property type="entry name" value="Tetrapyrrole methylase"/>
    <property type="match status" value="1"/>
</dbReference>
<evidence type="ECO:0000313" key="10">
    <source>
        <dbReference type="Proteomes" id="UP000199476"/>
    </source>
</evidence>
<dbReference type="EMBL" id="FNGO01000015">
    <property type="protein sequence ID" value="SDM05189.1"/>
    <property type="molecule type" value="Genomic_DNA"/>
</dbReference>
<dbReference type="InterPro" id="IPR006362">
    <property type="entry name" value="Cbl_synth_CobM/CibF"/>
</dbReference>
<dbReference type="Gene3D" id="3.40.1010.10">
    <property type="entry name" value="Cobalt-precorrin-4 Transmethylase, Domain 1"/>
    <property type="match status" value="1"/>
</dbReference>
<dbReference type="InterPro" id="IPR014777">
    <property type="entry name" value="4pyrrole_Mease_sub1"/>
</dbReference>
<evidence type="ECO:0000313" key="9">
    <source>
        <dbReference type="EMBL" id="SDM05189.1"/>
    </source>
</evidence>
<dbReference type="PANTHER" id="PTHR45790:SF4">
    <property type="entry name" value="COBALT-PRECORRIN-4 C(11)-METHYLTRANSFERASE"/>
    <property type="match status" value="1"/>
</dbReference>
<dbReference type="InterPro" id="IPR035996">
    <property type="entry name" value="4pyrrol_Methylase_sf"/>
</dbReference>
<dbReference type="Pfam" id="PF00590">
    <property type="entry name" value="TP_methylase"/>
    <property type="match status" value="1"/>
</dbReference>
<gene>
    <name evidence="9" type="ORF">SAMN04488692_11525</name>
</gene>
<dbReference type="GO" id="GO:0046026">
    <property type="term" value="F:precorrin-4 C11-methyltransferase activity"/>
    <property type="evidence" value="ECO:0007669"/>
    <property type="project" value="InterPro"/>
</dbReference>
<evidence type="ECO:0000256" key="5">
    <source>
        <dbReference type="ARBA" id="ARBA00022679"/>
    </source>
</evidence>
<evidence type="ECO:0000256" key="2">
    <source>
        <dbReference type="ARBA" id="ARBA00005879"/>
    </source>
</evidence>
<keyword evidence="5 7" id="KW-0808">Transferase</keyword>
<dbReference type="OrthoDB" id="9815856at2"/>
<dbReference type="PANTHER" id="PTHR45790">
    <property type="entry name" value="SIROHEME SYNTHASE-RELATED"/>
    <property type="match status" value="1"/>
</dbReference>
<dbReference type="PROSITE" id="PS00839">
    <property type="entry name" value="SUMT_1"/>
    <property type="match status" value="1"/>
</dbReference>
<name>A0A1G9Q2G4_9FIRM</name>
<evidence type="ECO:0000256" key="6">
    <source>
        <dbReference type="ARBA" id="ARBA00022691"/>
    </source>
</evidence>
<comment type="similarity">
    <text evidence="2 7">Belongs to the precorrin methyltransferase family.</text>
</comment>
<dbReference type="UniPathway" id="UPA00148"/>
<evidence type="ECO:0000256" key="3">
    <source>
        <dbReference type="ARBA" id="ARBA00022573"/>
    </source>
</evidence>
<dbReference type="PROSITE" id="PS00840">
    <property type="entry name" value="SUMT_2"/>
    <property type="match status" value="1"/>
</dbReference>
<organism evidence="9 10">
    <name type="scientific">Halarsenatibacter silvermanii</name>
    <dbReference type="NCBI Taxonomy" id="321763"/>
    <lineage>
        <taxon>Bacteria</taxon>
        <taxon>Bacillati</taxon>
        <taxon>Bacillota</taxon>
        <taxon>Clostridia</taxon>
        <taxon>Halanaerobiales</taxon>
        <taxon>Halarsenatibacteraceae</taxon>
        <taxon>Halarsenatibacter</taxon>
    </lineage>
</organism>
<keyword evidence="4 7" id="KW-0489">Methyltransferase</keyword>
<dbReference type="STRING" id="321763.SAMN04488692_11525"/>
<dbReference type="AlphaFoldDB" id="A0A1G9Q2G4"/>
<dbReference type="InterPro" id="IPR050161">
    <property type="entry name" value="Siro_Cobalamin_biosynth"/>
</dbReference>
<feature type="domain" description="Tetrapyrrole methylase" evidence="8">
    <location>
        <begin position="3"/>
        <end position="209"/>
    </location>
</feature>
<dbReference type="NCBIfam" id="TIGR01465">
    <property type="entry name" value="cobM_cbiF"/>
    <property type="match status" value="1"/>
</dbReference>
<sequence length="254" mass="27581">METVYFVGAGPGDPELLTVRGKNLLAEADLILYAGSLVNDELLIYADESAQTESSAGMDLEEILSMIEKTVEEGGMVVRLHTGDPGLYGALQEQIDALEERGIKWEIVPGVSSFQAAGAAVGREFTQPEVSQTLILTRMEGRTSVPDRERLELLAAHKTSMVIFLSVHMINEVVEELKKEYPADTPAAVVKKASWPGEEESIKGTLDNIAARTEEAGIEKTALIMVGDFLAGDYEPSKLYDKSFSHGFREGDSG</sequence>
<evidence type="ECO:0000259" key="8">
    <source>
        <dbReference type="Pfam" id="PF00590"/>
    </source>
</evidence>
<protein>
    <submittedName>
        <fullName evidence="9">Cobalt-precorrin 4 C11-methyltransferase</fullName>
    </submittedName>
</protein>
<evidence type="ECO:0000256" key="1">
    <source>
        <dbReference type="ARBA" id="ARBA00004953"/>
    </source>
</evidence>
<proteinExistence type="inferred from homology"/>
<dbReference type="CDD" id="cd11641">
    <property type="entry name" value="Precorrin-4_C11-MT"/>
    <property type="match status" value="1"/>
</dbReference>
<dbReference type="GO" id="GO:0032259">
    <property type="term" value="P:methylation"/>
    <property type="evidence" value="ECO:0007669"/>
    <property type="project" value="UniProtKB-KW"/>
</dbReference>